<dbReference type="InterPro" id="IPR058647">
    <property type="entry name" value="BSH_CzcB-like"/>
</dbReference>
<dbReference type="GO" id="GO:0019898">
    <property type="term" value="C:extrinsic component of membrane"/>
    <property type="evidence" value="ECO:0007669"/>
    <property type="project" value="InterPro"/>
</dbReference>
<evidence type="ECO:0000256" key="2">
    <source>
        <dbReference type="SAM" id="Coils"/>
    </source>
</evidence>
<dbReference type="PANTHER" id="PTHR30469:SF33">
    <property type="entry name" value="SLR1207 PROTEIN"/>
    <property type="match status" value="1"/>
</dbReference>
<dbReference type="EMBL" id="DRNH01000189">
    <property type="protein sequence ID" value="HFB53775.1"/>
    <property type="molecule type" value="Genomic_DNA"/>
</dbReference>
<name>A0A7C3GBQ3_9BACT</name>
<feature type="coiled-coil region" evidence="2">
    <location>
        <begin position="149"/>
        <end position="190"/>
    </location>
</feature>
<keyword evidence="1 2" id="KW-0175">Coiled coil</keyword>
<dbReference type="InterPro" id="IPR030190">
    <property type="entry name" value="MacA_alpha-hairpin_sf"/>
</dbReference>
<feature type="domain" description="CzcB-like barrel-sandwich hybrid" evidence="3">
    <location>
        <begin position="59"/>
        <end position="225"/>
    </location>
</feature>
<gene>
    <name evidence="4" type="ORF">ENJ67_03500</name>
</gene>
<dbReference type="GO" id="GO:1990281">
    <property type="term" value="C:efflux pump complex"/>
    <property type="evidence" value="ECO:0007669"/>
    <property type="project" value="TreeGrafter"/>
</dbReference>
<dbReference type="Gene3D" id="2.40.50.100">
    <property type="match status" value="1"/>
</dbReference>
<reference evidence="4" key="1">
    <citation type="journal article" date="2020" name="mSystems">
        <title>Genome- and Community-Level Interaction Insights into Carbon Utilization and Element Cycling Functions of Hydrothermarchaeota in Hydrothermal Sediment.</title>
        <authorList>
            <person name="Zhou Z."/>
            <person name="Liu Y."/>
            <person name="Xu W."/>
            <person name="Pan J."/>
            <person name="Luo Z.H."/>
            <person name="Li M."/>
        </authorList>
    </citation>
    <scope>NUCLEOTIDE SEQUENCE [LARGE SCALE GENOMIC DNA]</scope>
    <source>
        <strain evidence="4">HyVt-507</strain>
    </source>
</reference>
<dbReference type="AlphaFoldDB" id="A0A7C3GBQ3"/>
<protein>
    <submittedName>
        <fullName evidence="4">HlyD family efflux transporter periplasmic adaptor subunit</fullName>
    </submittedName>
</protein>
<dbReference type="PANTHER" id="PTHR30469">
    <property type="entry name" value="MULTIDRUG RESISTANCE PROTEIN MDTA"/>
    <property type="match status" value="1"/>
</dbReference>
<dbReference type="GO" id="GO:0015562">
    <property type="term" value="F:efflux transmembrane transporter activity"/>
    <property type="evidence" value="ECO:0007669"/>
    <property type="project" value="TreeGrafter"/>
</dbReference>
<dbReference type="Proteomes" id="UP000886390">
    <property type="component" value="Unassembled WGS sequence"/>
</dbReference>
<proteinExistence type="predicted"/>
<evidence type="ECO:0000313" key="4">
    <source>
        <dbReference type="EMBL" id="HFB53775.1"/>
    </source>
</evidence>
<dbReference type="SUPFAM" id="SSF111369">
    <property type="entry name" value="HlyD-like secretion proteins"/>
    <property type="match status" value="1"/>
</dbReference>
<dbReference type="GO" id="GO:1990961">
    <property type="term" value="P:xenobiotic detoxification by transmembrane export across the plasma membrane"/>
    <property type="evidence" value="ECO:0007669"/>
    <property type="project" value="InterPro"/>
</dbReference>
<evidence type="ECO:0000256" key="1">
    <source>
        <dbReference type="ARBA" id="ARBA00023054"/>
    </source>
</evidence>
<dbReference type="Gene3D" id="2.40.420.20">
    <property type="match status" value="1"/>
</dbReference>
<sequence>MKNSIKYALIALALLVGGAIFYNKVYIPKSTYAKVTPVRGDMQLQTFGIGNVGAKEIYNITALTASKIKALHTDEGEWVKKGQLLVEMDAVDLPELVKEAKISVQKAQMEVTASRKDLDALYAQRDLALVTYERYKKLKIQSFASQSEYDKAKADLDAIKAQIAATKAHINSAMQEVKRAQTSVKALEVKLSRYDIYAPVDGYVIAKEAEVAQSVLPTQSIFKIVNPQDVWIRTYIDERISGDIKVGQKAAITLRSHADKKFAGIVKRIVAQSDAVTQEREVDVAFEKLPIPFYINEQAEVLIATQTLKDIVKIPTEVIVHKDGKSGVWIVENEKAHFQKVKVLGISDKTAAVKNLAANVIILVPATNKKPLSEGSRVH</sequence>
<dbReference type="GO" id="GO:0030313">
    <property type="term" value="C:cell envelope"/>
    <property type="evidence" value="ECO:0007669"/>
    <property type="project" value="UniProtKB-SubCell"/>
</dbReference>
<accession>A0A7C3GBQ3</accession>
<dbReference type="Gene3D" id="6.10.140.1990">
    <property type="match status" value="1"/>
</dbReference>
<dbReference type="Pfam" id="PF25973">
    <property type="entry name" value="BSH_CzcB"/>
    <property type="match status" value="1"/>
</dbReference>
<evidence type="ECO:0000259" key="3">
    <source>
        <dbReference type="Pfam" id="PF25973"/>
    </source>
</evidence>
<dbReference type="GO" id="GO:1990195">
    <property type="term" value="C:macrolide transmembrane transporter complex"/>
    <property type="evidence" value="ECO:0007669"/>
    <property type="project" value="InterPro"/>
</dbReference>
<comment type="caution">
    <text evidence="4">The sequence shown here is derived from an EMBL/GenBank/DDBJ whole genome shotgun (WGS) entry which is preliminary data.</text>
</comment>
<organism evidence="4">
    <name type="scientific">Sulfurimonas autotrophica</name>
    <dbReference type="NCBI Taxonomy" id="202747"/>
    <lineage>
        <taxon>Bacteria</taxon>
        <taxon>Pseudomonadati</taxon>
        <taxon>Campylobacterota</taxon>
        <taxon>Epsilonproteobacteria</taxon>
        <taxon>Campylobacterales</taxon>
        <taxon>Sulfurimonadaceae</taxon>
        <taxon>Sulfurimonas</taxon>
    </lineage>
</organism>